<gene>
    <name evidence="2" type="ORF">E2C01_052630</name>
</gene>
<dbReference type="Proteomes" id="UP000324222">
    <property type="component" value="Unassembled WGS sequence"/>
</dbReference>
<feature type="region of interest" description="Disordered" evidence="1">
    <location>
        <begin position="1"/>
        <end position="62"/>
    </location>
</feature>
<keyword evidence="3" id="KW-1185">Reference proteome</keyword>
<feature type="compositionally biased region" description="Low complexity" evidence="1">
    <location>
        <begin position="91"/>
        <end position="108"/>
    </location>
</feature>
<evidence type="ECO:0000313" key="2">
    <source>
        <dbReference type="EMBL" id="MPC58623.1"/>
    </source>
</evidence>
<organism evidence="2 3">
    <name type="scientific">Portunus trituberculatus</name>
    <name type="common">Swimming crab</name>
    <name type="synonym">Neptunus trituberculatus</name>
    <dbReference type="NCBI Taxonomy" id="210409"/>
    <lineage>
        <taxon>Eukaryota</taxon>
        <taxon>Metazoa</taxon>
        <taxon>Ecdysozoa</taxon>
        <taxon>Arthropoda</taxon>
        <taxon>Crustacea</taxon>
        <taxon>Multicrustacea</taxon>
        <taxon>Malacostraca</taxon>
        <taxon>Eumalacostraca</taxon>
        <taxon>Eucarida</taxon>
        <taxon>Decapoda</taxon>
        <taxon>Pleocyemata</taxon>
        <taxon>Brachyura</taxon>
        <taxon>Eubrachyura</taxon>
        <taxon>Portunoidea</taxon>
        <taxon>Portunidae</taxon>
        <taxon>Portuninae</taxon>
        <taxon>Portunus</taxon>
    </lineage>
</organism>
<comment type="caution">
    <text evidence="2">The sequence shown here is derived from an EMBL/GenBank/DDBJ whole genome shotgun (WGS) entry which is preliminary data.</text>
</comment>
<dbReference type="AlphaFoldDB" id="A0A5B7GMA9"/>
<proteinExistence type="predicted"/>
<dbReference type="EMBL" id="VSRR010015849">
    <property type="protein sequence ID" value="MPC58623.1"/>
    <property type="molecule type" value="Genomic_DNA"/>
</dbReference>
<evidence type="ECO:0000313" key="3">
    <source>
        <dbReference type="Proteomes" id="UP000324222"/>
    </source>
</evidence>
<protein>
    <submittedName>
        <fullName evidence="2">Uncharacterized protein</fullName>
    </submittedName>
</protein>
<feature type="compositionally biased region" description="Pro residues" evidence="1">
    <location>
        <begin position="9"/>
        <end position="20"/>
    </location>
</feature>
<reference evidence="2 3" key="1">
    <citation type="submission" date="2019-05" db="EMBL/GenBank/DDBJ databases">
        <title>Another draft genome of Portunus trituberculatus and its Hox gene families provides insights of decapod evolution.</title>
        <authorList>
            <person name="Jeong J.-H."/>
            <person name="Song I."/>
            <person name="Kim S."/>
            <person name="Choi T."/>
            <person name="Kim D."/>
            <person name="Ryu S."/>
            <person name="Kim W."/>
        </authorList>
    </citation>
    <scope>NUCLEOTIDE SEQUENCE [LARGE SCALE GENOMIC DNA]</scope>
    <source>
        <tissue evidence="2">Muscle</tissue>
    </source>
</reference>
<evidence type="ECO:0000256" key="1">
    <source>
        <dbReference type="SAM" id="MobiDB-lite"/>
    </source>
</evidence>
<name>A0A5B7GMA9_PORTR</name>
<accession>A0A5B7GMA9</accession>
<sequence>MARDRTLLVPPPVASGPPHYPSGHASGQVCVQTGVRDRRHSVHPQNTPCRGRGGVEGRGRGYGVEALDNNGTLCYGPLRHSSHPRPLQCQAHTSPTPAHAPHAACSASRCHPLPPVTPAAVRSAVRGRDDLNE</sequence>
<feature type="region of interest" description="Disordered" evidence="1">
    <location>
        <begin position="78"/>
        <end position="116"/>
    </location>
</feature>